<proteinExistence type="predicted"/>
<keyword evidence="1" id="KW-1133">Transmembrane helix</keyword>
<keyword evidence="1" id="KW-0472">Membrane</keyword>
<dbReference type="AlphaFoldDB" id="A0A397DSE8"/>
<protein>
    <submittedName>
        <fullName evidence="2">Uncharacterized protein</fullName>
    </submittedName>
</protein>
<keyword evidence="1" id="KW-0812">Transmembrane</keyword>
<dbReference type="VEuPathDB" id="FungiDB:H257_08304"/>
<gene>
    <name evidence="2" type="ORF">DYB38_002465</name>
</gene>
<evidence type="ECO:0000313" key="2">
    <source>
        <dbReference type="EMBL" id="RHY69369.1"/>
    </source>
</evidence>
<feature type="transmembrane region" description="Helical" evidence="1">
    <location>
        <begin position="166"/>
        <end position="192"/>
    </location>
</feature>
<organism evidence="2 3">
    <name type="scientific">Aphanomyces astaci</name>
    <name type="common">Crayfish plague agent</name>
    <dbReference type="NCBI Taxonomy" id="112090"/>
    <lineage>
        <taxon>Eukaryota</taxon>
        <taxon>Sar</taxon>
        <taxon>Stramenopiles</taxon>
        <taxon>Oomycota</taxon>
        <taxon>Saprolegniomycetes</taxon>
        <taxon>Saprolegniales</taxon>
        <taxon>Verrucalvaceae</taxon>
        <taxon>Aphanomyces</taxon>
    </lineage>
</organism>
<feature type="transmembrane region" description="Helical" evidence="1">
    <location>
        <begin position="204"/>
        <end position="225"/>
    </location>
</feature>
<feature type="transmembrane region" description="Helical" evidence="1">
    <location>
        <begin position="7"/>
        <end position="30"/>
    </location>
</feature>
<feature type="transmembrane region" description="Helical" evidence="1">
    <location>
        <begin position="133"/>
        <end position="159"/>
    </location>
</feature>
<dbReference type="EMBL" id="QUTC01003566">
    <property type="protein sequence ID" value="RHY69369.1"/>
    <property type="molecule type" value="Genomic_DNA"/>
</dbReference>
<accession>A0A397DSE8</accession>
<sequence>MCSAPSIAVWLLFAAIVLSIVAVSVSSWSYSWTSHDTSFTTGVWGFCVDVARAPLNSTDINASPPPPSIVTKCFPFHSASDGIVVNQTSFVEATESVCSLDRNGHTFRNLVALTPDAHTTRVYIEHSCGSLGWASLILAALVPGLSAIALAFLAGFYYAGYYRPKWYLLVFATVFTGFAFVSSIAAFILWSIQAPSGLAFGAPYYLELATFVVLFLAMAATMHGCRVLGDQDHHYDGGRRDATMATYEHHLASPHDSPRTIEVK</sequence>
<evidence type="ECO:0000313" key="3">
    <source>
        <dbReference type="Proteomes" id="UP000265716"/>
    </source>
</evidence>
<dbReference type="Proteomes" id="UP000265716">
    <property type="component" value="Unassembled WGS sequence"/>
</dbReference>
<reference evidence="2 3" key="1">
    <citation type="submission" date="2018-08" db="EMBL/GenBank/DDBJ databases">
        <title>Aphanomyces genome sequencing and annotation.</title>
        <authorList>
            <person name="Minardi D."/>
            <person name="Oidtmann B."/>
            <person name="Van Der Giezen M."/>
            <person name="Studholme D.J."/>
        </authorList>
    </citation>
    <scope>NUCLEOTIDE SEQUENCE [LARGE SCALE GENOMIC DNA]</scope>
    <source>
        <strain evidence="2 3">SA</strain>
    </source>
</reference>
<comment type="caution">
    <text evidence="2">The sequence shown here is derived from an EMBL/GenBank/DDBJ whole genome shotgun (WGS) entry which is preliminary data.</text>
</comment>
<name>A0A397DSE8_APHAT</name>
<evidence type="ECO:0000256" key="1">
    <source>
        <dbReference type="SAM" id="Phobius"/>
    </source>
</evidence>